<dbReference type="PANTHER" id="PTHR42953:SF3">
    <property type="entry name" value="HIGH-AFFINITY ZINC UPTAKE SYSTEM PROTEIN ZNUA"/>
    <property type="match status" value="1"/>
</dbReference>
<keyword evidence="2" id="KW-0813">Transport</keyword>
<reference evidence="5" key="1">
    <citation type="journal article" date="2010" name="Environ. Microbiol.">
        <title>The genome of Syntrophomonas wolfei: new insights into syntrophic metabolism and biohydrogen production.</title>
        <authorList>
            <person name="Sieber J.R."/>
            <person name="Sims D.R."/>
            <person name="Han C."/>
            <person name="Kim E."/>
            <person name="Lykidis A."/>
            <person name="Lapidus A.L."/>
            <person name="McDonnald E."/>
            <person name="Rohlin L."/>
            <person name="Culley D.E."/>
            <person name="Gunsalus R."/>
            <person name="McInerney M.J."/>
        </authorList>
    </citation>
    <scope>NUCLEOTIDE SEQUENCE [LARGE SCALE GENOMIC DNA]</scope>
    <source>
        <strain evidence="5">DSM 2245B / Goettingen</strain>
    </source>
</reference>
<dbReference type="OrthoDB" id="9810636at2"/>
<protein>
    <submittedName>
        <fullName evidence="4">Cation ABC transporter, periplasmc-binding protein</fullName>
    </submittedName>
</protein>
<dbReference type="Gene3D" id="3.40.50.1980">
    <property type="entry name" value="Nitrogenase molybdenum iron protein domain"/>
    <property type="match status" value="2"/>
</dbReference>
<evidence type="ECO:0000256" key="2">
    <source>
        <dbReference type="ARBA" id="ARBA00022448"/>
    </source>
</evidence>
<name>Q0AVR5_SYNWW</name>
<dbReference type="KEGG" id="swo:Swol_1891"/>
<dbReference type="GO" id="GO:0046872">
    <property type="term" value="F:metal ion binding"/>
    <property type="evidence" value="ECO:0007669"/>
    <property type="project" value="InterPro"/>
</dbReference>
<dbReference type="GO" id="GO:0030001">
    <property type="term" value="P:metal ion transport"/>
    <property type="evidence" value="ECO:0007669"/>
    <property type="project" value="InterPro"/>
</dbReference>
<keyword evidence="5" id="KW-1185">Reference proteome</keyword>
<organism evidence="4 5">
    <name type="scientific">Syntrophomonas wolfei subsp. wolfei (strain DSM 2245B / Goettingen)</name>
    <dbReference type="NCBI Taxonomy" id="335541"/>
    <lineage>
        <taxon>Bacteria</taxon>
        <taxon>Bacillati</taxon>
        <taxon>Bacillota</taxon>
        <taxon>Clostridia</taxon>
        <taxon>Eubacteriales</taxon>
        <taxon>Syntrophomonadaceae</taxon>
        <taxon>Syntrophomonas</taxon>
    </lineage>
</organism>
<dbReference type="Proteomes" id="UP000001968">
    <property type="component" value="Chromosome"/>
</dbReference>
<sequence length="288" mass="32250">MRKKLLLILLLLGIFILPGCKPTPQSNPVLDAEEHTGKIKAFVSILPQAYFVERIGEDKVDVSVMIPPGANPENYEISPAQLKELSTADVYIMSGKLPSEETWLPRLIAANKKMLVLDSSQSIDFDEHNPHIWLSPRLVKKQAANIAETLIQLDPDNKAFYSHNLEQLLLALDELDKEIRENLSGVKQKSFIVYHPAWGYFARDYGLEEIAIEEHGKEPGARELARLVEEARAKKINEVFASPQHSSRSAEVFAQEIGGKVVFLDPLPRNYISDMQVVAKTLADALSD</sequence>
<gene>
    <name evidence="4" type="ordered locus">Swol_1891</name>
</gene>
<dbReference type="HOGENOM" id="CLU_016838_1_0_9"/>
<dbReference type="EMBL" id="CP000448">
    <property type="protein sequence ID" value="ABI69189.1"/>
    <property type="molecule type" value="Genomic_DNA"/>
</dbReference>
<comment type="similarity">
    <text evidence="1">Belongs to the bacterial solute-binding protein 9 family.</text>
</comment>
<proteinExistence type="inferred from homology"/>
<evidence type="ECO:0000256" key="1">
    <source>
        <dbReference type="ARBA" id="ARBA00011028"/>
    </source>
</evidence>
<evidence type="ECO:0000313" key="5">
    <source>
        <dbReference type="Proteomes" id="UP000001968"/>
    </source>
</evidence>
<evidence type="ECO:0000256" key="3">
    <source>
        <dbReference type="ARBA" id="ARBA00022729"/>
    </source>
</evidence>
<dbReference type="Pfam" id="PF01297">
    <property type="entry name" value="ZnuA"/>
    <property type="match status" value="1"/>
</dbReference>
<evidence type="ECO:0000313" key="4">
    <source>
        <dbReference type="EMBL" id="ABI69189.1"/>
    </source>
</evidence>
<dbReference type="eggNOG" id="COG0803">
    <property type="taxonomic scope" value="Bacteria"/>
</dbReference>
<dbReference type="InterPro" id="IPR006127">
    <property type="entry name" value="ZnuA-like"/>
</dbReference>
<dbReference type="PANTHER" id="PTHR42953">
    <property type="entry name" value="HIGH-AFFINITY ZINC UPTAKE SYSTEM PROTEIN ZNUA-RELATED"/>
    <property type="match status" value="1"/>
</dbReference>
<dbReference type="RefSeq" id="WP_011641283.1">
    <property type="nucleotide sequence ID" value="NC_008346.1"/>
</dbReference>
<keyword evidence="3" id="KW-0732">Signal</keyword>
<dbReference type="SUPFAM" id="SSF53807">
    <property type="entry name" value="Helical backbone' metal receptor"/>
    <property type="match status" value="1"/>
</dbReference>
<dbReference type="InterPro" id="IPR050492">
    <property type="entry name" value="Bact_metal-bind_prot9"/>
</dbReference>
<dbReference type="AlphaFoldDB" id="Q0AVR5"/>
<accession>Q0AVR5</accession>
<dbReference type="STRING" id="335541.Swol_1891"/>